<dbReference type="Gene3D" id="3.40.50.720">
    <property type="entry name" value="NAD(P)-binding Rossmann-like Domain"/>
    <property type="match status" value="2"/>
</dbReference>
<dbReference type="EMBL" id="VWXL01000058">
    <property type="protein sequence ID" value="MVB11485.1"/>
    <property type="molecule type" value="Genomic_DNA"/>
</dbReference>
<dbReference type="InterPro" id="IPR029753">
    <property type="entry name" value="D-isomer_DH_CS"/>
</dbReference>
<dbReference type="InterPro" id="IPR006139">
    <property type="entry name" value="D-isomer_2_OHA_DH_cat_dom"/>
</dbReference>
<sequence>MKVLVLTSQKRIEKYTDFSKIPNNWELLYLDSVYREEEALRIGKTADFIIVDAVSPVSRNLIENMPNLRVIHSEGVGFNGIDTQAARKAGVYVCNNASLNSGAVAEQAILLMLALLRRLREGDSLVRQGKQGQAKIPFILNGIPELASCHVGIVGFGSIGRATAKRLAAFGSKVSYFSRRRLSEQEENDFGAEYLPLDELAASCDIISLHLPVTPDTIGFVDGDFLKKMKPSAFLINTARGEIVDQNALAQALEDGSIAGAGLDTLDPEPATLENPLLNLSDSCRYRVLFSPHIGGTTDDVFYRLHRNIWNNLFLAAQGKRPNNIVNGI</sequence>
<dbReference type="InterPro" id="IPR036291">
    <property type="entry name" value="NAD(P)-bd_dom_sf"/>
</dbReference>
<evidence type="ECO:0000313" key="7">
    <source>
        <dbReference type="EMBL" id="MVB11485.1"/>
    </source>
</evidence>
<evidence type="ECO:0000256" key="2">
    <source>
        <dbReference type="ARBA" id="ARBA00023002"/>
    </source>
</evidence>
<protein>
    <submittedName>
        <fullName evidence="7">Hydroxypyruvate reductase</fullName>
        <ecNumber evidence="7">1.1.1.81</ecNumber>
    </submittedName>
</protein>
<evidence type="ECO:0000259" key="5">
    <source>
        <dbReference type="Pfam" id="PF00389"/>
    </source>
</evidence>
<comment type="similarity">
    <text evidence="1 4">Belongs to the D-isomer specific 2-hydroxyacid dehydrogenase family.</text>
</comment>
<keyword evidence="2 4" id="KW-0560">Oxidoreductase</keyword>
<evidence type="ECO:0000259" key="6">
    <source>
        <dbReference type="Pfam" id="PF02826"/>
    </source>
</evidence>
<organism evidence="7 8">
    <name type="scientific">Caproicibacter fermentans</name>
    <dbReference type="NCBI Taxonomy" id="2576756"/>
    <lineage>
        <taxon>Bacteria</taxon>
        <taxon>Bacillati</taxon>
        <taxon>Bacillota</taxon>
        <taxon>Clostridia</taxon>
        <taxon>Eubacteriales</taxon>
        <taxon>Acutalibacteraceae</taxon>
        <taxon>Caproicibacter</taxon>
    </lineage>
</organism>
<dbReference type="PANTHER" id="PTHR10996">
    <property type="entry name" value="2-HYDROXYACID DEHYDROGENASE-RELATED"/>
    <property type="match status" value="1"/>
</dbReference>
<evidence type="ECO:0000256" key="3">
    <source>
        <dbReference type="ARBA" id="ARBA00023027"/>
    </source>
</evidence>
<accession>A0A6N8I0V9</accession>
<dbReference type="Pfam" id="PF00389">
    <property type="entry name" value="2-Hacid_dh"/>
    <property type="match status" value="1"/>
</dbReference>
<evidence type="ECO:0000313" key="8">
    <source>
        <dbReference type="Proteomes" id="UP000469440"/>
    </source>
</evidence>
<keyword evidence="8" id="KW-1185">Reference proteome</keyword>
<dbReference type="OrthoDB" id="9805416at2"/>
<dbReference type="EC" id="1.1.1.81" evidence="7"/>
<dbReference type="PROSITE" id="PS00671">
    <property type="entry name" value="D_2_HYDROXYACID_DH_3"/>
    <property type="match status" value="1"/>
</dbReference>
<reference evidence="7 8" key="1">
    <citation type="submission" date="2019-09" db="EMBL/GenBank/DDBJ databases">
        <title>Genome sequence of Clostridium sp. EA1.</title>
        <authorList>
            <person name="Poehlein A."/>
            <person name="Bengelsdorf F.R."/>
            <person name="Daniel R."/>
        </authorList>
    </citation>
    <scope>NUCLEOTIDE SEQUENCE [LARGE SCALE GENOMIC DNA]</scope>
    <source>
        <strain evidence="7 8">EA1</strain>
    </source>
</reference>
<dbReference type="AlphaFoldDB" id="A0A6N8I0V9"/>
<dbReference type="RefSeq" id="WP_156990686.1">
    <property type="nucleotide sequence ID" value="NZ_VWXL01000058.1"/>
</dbReference>
<dbReference type="SUPFAM" id="SSF52283">
    <property type="entry name" value="Formate/glycerate dehydrogenase catalytic domain-like"/>
    <property type="match status" value="1"/>
</dbReference>
<feature type="domain" description="D-isomer specific 2-hydroxyacid dehydrogenase NAD-binding" evidence="6">
    <location>
        <begin position="110"/>
        <end position="295"/>
    </location>
</feature>
<dbReference type="GO" id="GO:0030267">
    <property type="term" value="F:glyoxylate reductase (NADPH) activity"/>
    <property type="evidence" value="ECO:0007669"/>
    <property type="project" value="TreeGrafter"/>
</dbReference>
<dbReference type="InterPro" id="IPR050223">
    <property type="entry name" value="D-isomer_2-hydroxyacid_DH"/>
</dbReference>
<dbReference type="GO" id="GO:0051287">
    <property type="term" value="F:NAD binding"/>
    <property type="evidence" value="ECO:0007669"/>
    <property type="project" value="InterPro"/>
</dbReference>
<dbReference type="FunFam" id="3.40.50.720:FF:000203">
    <property type="entry name" value="D-3-phosphoglycerate dehydrogenase (SerA)"/>
    <property type="match status" value="1"/>
</dbReference>
<dbReference type="Proteomes" id="UP000469440">
    <property type="component" value="Unassembled WGS sequence"/>
</dbReference>
<dbReference type="InterPro" id="IPR029752">
    <property type="entry name" value="D-isomer_DH_CS1"/>
</dbReference>
<evidence type="ECO:0000256" key="4">
    <source>
        <dbReference type="RuleBase" id="RU003719"/>
    </source>
</evidence>
<dbReference type="SUPFAM" id="SSF51735">
    <property type="entry name" value="NAD(P)-binding Rossmann-fold domains"/>
    <property type="match status" value="1"/>
</dbReference>
<proteinExistence type="inferred from homology"/>
<keyword evidence="3" id="KW-0520">NAD</keyword>
<name>A0A6N8I0V9_9FIRM</name>
<keyword evidence="7" id="KW-0670">Pyruvate</keyword>
<dbReference type="InterPro" id="IPR006140">
    <property type="entry name" value="D-isomer_DH_NAD-bd"/>
</dbReference>
<feature type="domain" description="D-isomer specific 2-hydroxyacid dehydrogenase catalytic" evidence="5">
    <location>
        <begin position="34"/>
        <end position="327"/>
    </location>
</feature>
<gene>
    <name evidence="7" type="ORF">CAFE_22010</name>
</gene>
<evidence type="ECO:0000256" key="1">
    <source>
        <dbReference type="ARBA" id="ARBA00005854"/>
    </source>
</evidence>
<dbReference type="PROSITE" id="PS00065">
    <property type="entry name" value="D_2_HYDROXYACID_DH_1"/>
    <property type="match status" value="1"/>
</dbReference>
<dbReference type="GO" id="GO:0005829">
    <property type="term" value="C:cytosol"/>
    <property type="evidence" value="ECO:0007669"/>
    <property type="project" value="TreeGrafter"/>
</dbReference>
<dbReference type="PANTHER" id="PTHR10996:SF178">
    <property type="entry name" value="2-HYDROXYACID DEHYDROGENASE YGL185C-RELATED"/>
    <property type="match status" value="1"/>
</dbReference>
<dbReference type="Pfam" id="PF02826">
    <property type="entry name" value="2-Hacid_dh_C"/>
    <property type="match status" value="1"/>
</dbReference>
<comment type="caution">
    <text evidence="7">The sequence shown here is derived from an EMBL/GenBank/DDBJ whole genome shotgun (WGS) entry which is preliminary data.</text>
</comment>
<dbReference type="GO" id="GO:0016618">
    <property type="term" value="F:hydroxypyruvate reductase [NAD(P)H] activity"/>
    <property type="evidence" value="ECO:0007669"/>
    <property type="project" value="UniProtKB-EC"/>
</dbReference>